<comment type="similarity">
    <text evidence="1 5">Belongs to the MreC family.</text>
</comment>
<dbReference type="Proteomes" id="UP000724657">
    <property type="component" value="Unassembled WGS sequence"/>
</dbReference>
<dbReference type="NCBIfam" id="TIGR00219">
    <property type="entry name" value="mreC"/>
    <property type="match status" value="1"/>
</dbReference>
<dbReference type="PANTHER" id="PTHR34138">
    <property type="entry name" value="CELL SHAPE-DETERMINING PROTEIN MREC"/>
    <property type="match status" value="1"/>
</dbReference>
<dbReference type="InterPro" id="IPR042177">
    <property type="entry name" value="Cell/Rod_1"/>
</dbReference>
<dbReference type="PANTHER" id="PTHR34138:SF1">
    <property type="entry name" value="CELL SHAPE-DETERMINING PROTEIN MREC"/>
    <property type="match status" value="1"/>
</dbReference>
<dbReference type="InterPro" id="IPR055342">
    <property type="entry name" value="MreC_beta-barrel_core"/>
</dbReference>
<protein>
    <recommendedName>
        <fullName evidence="2 5">Cell shape-determining protein MreC</fullName>
    </recommendedName>
    <alternativeName>
        <fullName evidence="4 5">Cell shape protein MreC</fullName>
    </alternativeName>
</protein>
<dbReference type="Gene3D" id="2.40.10.350">
    <property type="entry name" value="Rod shape-determining protein MreC, domain 2"/>
    <property type="match status" value="1"/>
</dbReference>
<dbReference type="Gene3D" id="2.40.10.340">
    <property type="entry name" value="Rod shape-determining protein MreC, domain 1"/>
    <property type="match status" value="1"/>
</dbReference>
<dbReference type="PIRSF" id="PIRSF038471">
    <property type="entry name" value="MreC"/>
    <property type="match status" value="1"/>
</dbReference>
<comment type="function">
    <text evidence="5">Involved in formation and maintenance of cell shape.</text>
</comment>
<dbReference type="InterPro" id="IPR042175">
    <property type="entry name" value="Cell/Rod_MreC_2"/>
</dbReference>
<name>A0A9E2KXL3_9FUSO</name>
<dbReference type="EMBL" id="JAHLFN010000019">
    <property type="protein sequence ID" value="MBU3841860.1"/>
    <property type="molecule type" value="Genomic_DNA"/>
</dbReference>
<evidence type="ECO:0000313" key="7">
    <source>
        <dbReference type="EMBL" id="MBU3841860.1"/>
    </source>
</evidence>
<evidence type="ECO:0000256" key="3">
    <source>
        <dbReference type="ARBA" id="ARBA00022960"/>
    </source>
</evidence>
<evidence type="ECO:0000256" key="2">
    <source>
        <dbReference type="ARBA" id="ARBA00013855"/>
    </source>
</evidence>
<dbReference type="GO" id="GO:0005886">
    <property type="term" value="C:plasma membrane"/>
    <property type="evidence" value="ECO:0007669"/>
    <property type="project" value="TreeGrafter"/>
</dbReference>
<feature type="domain" description="Rod shape-determining protein MreC beta-barrel core" evidence="6">
    <location>
        <begin position="124"/>
        <end position="268"/>
    </location>
</feature>
<dbReference type="InterPro" id="IPR007221">
    <property type="entry name" value="MreC"/>
</dbReference>
<reference evidence="7" key="1">
    <citation type="journal article" date="2021" name="PeerJ">
        <title>Extensive microbial diversity within the chicken gut microbiome revealed by metagenomics and culture.</title>
        <authorList>
            <person name="Gilroy R."/>
            <person name="Ravi A."/>
            <person name="Getino M."/>
            <person name="Pursley I."/>
            <person name="Horton D.L."/>
            <person name="Alikhan N.F."/>
            <person name="Baker D."/>
            <person name="Gharbi K."/>
            <person name="Hall N."/>
            <person name="Watson M."/>
            <person name="Adriaenssens E.M."/>
            <person name="Foster-Nyarko E."/>
            <person name="Jarju S."/>
            <person name="Secka A."/>
            <person name="Antonio M."/>
            <person name="Oren A."/>
            <person name="Chaudhuri R.R."/>
            <person name="La Ragione R."/>
            <person name="Hildebrand F."/>
            <person name="Pallen M.J."/>
        </authorList>
    </citation>
    <scope>NUCLEOTIDE SEQUENCE</scope>
    <source>
        <strain evidence="7">A6-441</strain>
    </source>
</reference>
<evidence type="ECO:0000259" key="6">
    <source>
        <dbReference type="Pfam" id="PF04085"/>
    </source>
</evidence>
<evidence type="ECO:0000256" key="4">
    <source>
        <dbReference type="ARBA" id="ARBA00032089"/>
    </source>
</evidence>
<organism evidence="7 8">
    <name type="scientific">Candidatus Fusobacterium pullicola</name>
    <dbReference type="NCBI Taxonomy" id="2838601"/>
    <lineage>
        <taxon>Bacteria</taxon>
        <taxon>Fusobacteriati</taxon>
        <taxon>Fusobacteriota</taxon>
        <taxon>Fusobacteriia</taxon>
        <taxon>Fusobacteriales</taxon>
        <taxon>Fusobacteriaceae</taxon>
        <taxon>Fusobacterium</taxon>
    </lineage>
</organism>
<evidence type="ECO:0000256" key="5">
    <source>
        <dbReference type="PIRNR" id="PIRNR038471"/>
    </source>
</evidence>
<comment type="caution">
    <text evidence="7">The sequence shown here is derived from an EMBL/GenBank/DDBJ whole genome shotgun (WGS) entry which is preliminary data.</text>
</comment>
<proteinExistence type="inferred from homology"/>
<dbReference type="AlphaFoldDB" id="A0A9E2KXL3"/>
<dbReference type="GO" id="GO:0008360">
    <property type="term" value="P:regulation of cell shape"/>
    <property type="evidence" value="ECO:0007669"/>
    <property type="project" value="UniProtKB-KW"/>
</dbReference>
<gene>
    <name evidence="7" type="primary">mreC</name>
    <name evidence="7" type="ORF">IAA47_02570</name>
</gene>
<accession>A0A9E2KXL3</accession>
<evidence type="ECO:0000313" key="8">
    <source>
        <dbReference type="Proteomes" id="UP000724657"/>
    </source>
</evidence>
<sequence length="281" mass="32393">MLRKNKSSRSAKRRKVYIAVACISFLLLIFKGAINHGVELVSYVVFPIQKKIYEIGDYIKRTKEAIVSYQEILEENQVLKNEQIKYDILLSYNEKILEENKRLQEILKIKEEKNLNLRVTKVNFRNPSNLYTRFYINLGKKDGVKKNMIVLSGETLIGKVGRVYENYSIVDMITSENFNVSALTESQMLGIVKGSDEEDGTLYFEANTFQNNIEIGEKIYTSGISEIYPKGLYIGKVSEIDEDNGELFRSIKVKNDIDILNMMEVLILMPEDKKEVKNGKN</sequence>
<keyword evidence="3 5" id="KW-0133">Cell shape</keyword>
<reference evidence="7" key="2">
    <citation type="submission" date="2021-04" db="EMBL/GenBank/DDBJ databases">
        <authorList>
            <person name="Gilroy R."/>
        </authorList>
    </citation>
    <scope>NUCLEOTIDE SEQUENCE</scope>
    <source>
        <strain evidence="7">A6-441</strain>
    </source>
</reference>
<dbReference type="Pfam" id="PF04085">
    <property type="entry name" value="MreC"/>
    <property type="match status" value="1"/>
</dbReference>
<evidence type="ECO:0000256" key="1">
    <source>
        <dbReference type="ARBA" id="ARBA00009369"/>
    </source>
</evidence>